<dbReference type="EMBL" id="CAUYUJ010020518">
    <property type="protein sequence ID" value="CAK0898909.1"/>
    <property type="molecule type" value="Genomic_DNA"/>
</dbReference>
<reference evidence="2" key="1">
    <citation type="submission" date="2023-10" db="EMBL/GenBank/DDBJ databases">
        <authorList>
            <person name="Chen Y."/>
            <person name="Shah S."/>
            <person name="Dougan E. K."/>
            <person name="Thang M."/>
            <person name="Chan C."/>
        </authorList>
    </citation>
    <scope>NUCLEOTIDE SEQUENCE [LARGE SCALE GENOMIC DNA]</scope>
</reference>
<proteinExistence type="predicted"/>
<gene>
    <name evidence="2" type="ORF">PCOR1329_LOCUS76564</name>
</gene>
<dbReference type="PANTHER" id="PTHR33418:SF1">
    <property type="entry name" value="HELICASE-ASSOCIATED DOMAIN-CONTAINING PROTEIN"/>
    <property type="match status" value="1"/>
</dbReference>
<organism evidence="2 3">
    <name type="scientific">Prorocentrum cordatum</name>
    <dbReference type="NCBI Taxonomy" id="2364126"/>
    <lineage>
        <taxon>Eukaryota</taxon>
        <taxon>Sar</taxon>
        <taxon>Alveolata</taxon>
        <taxon>Dinophyceae</taxon>
        <taxon>Prorocentrales</taxon>
        <taxon>Prorocentraceae</taxon>
        <taxon>Prorocentrum</taxon>
    </lineage>
</organism>
<name>A0ABN9XLC3_9DINO</name>
<dbReference type="PANTHER" id="PTHR33418">
    <property type="entry name" value="HELICASE-ASSOCIATED"/>
    <property type="match status" value="1"/>
</dbReference>
<sequence>MGGSNAMRWRWRSPRWGYNFWVVLLLNLLGSLVRQPGRLRELAFGTAFVEPAGFHRCGRRHLRTSARCCRQPADVLQDLVEYRSAHGVLDIPADYVTADGFPLGEWADNQRKLYGGENMSDEQFKLLNDLGFVWDLGAAAWADAFKDFEAQRRRTPDARELAPSRSFTDAWVAPAPVARRAVRAATGGPARAPASSPAAVRRRIRLAPLQLRGGGARRRGPRISFLAQAGLTPRLHYDRRQVARGGAK</sequence>
<dbReference type="Pfam" id="PF03457">
    <property type="entry name" value="HA"/>
    <property type="match status" value="1"/>
</dbReference>
<comment type="caution">
    <text evidence="2">The sequence shown here is derived from an EMBL/GenBank/DDBJ whole genome shotgun (WGS) entry which is preliminary data.</text>
</comment>
<dbReference type="Proteomes" id="UP001189429">
    <property type="component" value="Unassembled WGS sequence"/>
</dbReference>
<accession>A0ABN9XLC3</accession>
<evidence type="ECO:0000259" key="1">
    <source>
        <dbReference type="Pfam" id="PF03457"/>
    </source>
</evidence>
<dbReference type="InterPro" id="IPR005114">
    <property type="entry name" value="Helicase_assoc"/>
</dbReference>
<evidence type="ECO:0000313" key="2">
    <source>
        <dbReference type="EMBL" id="CAK0898909.1"/>
    </source>
</evidence>
<keyword evidence="3" id="KW-1185">Reference proteome</keyword>
<feature type="domain" description="Helicase-associated" evidence="1">
    <location>
        <begin position="76"/>
        <end position="132"/>
    </location>
</feature>
<protein>
    <recommendedName>
        <fullName evidence="1">Helicase-associated domain-containing protein</fullName>
    </recommendedName>
</protein>
<evidence type="ECO:0000313" key="3">
    <source>
        <dbReference type="Proteomes" id="UP001189429"/>
    </source>
</evidence>
<dbReference type="Gene3D" id="6.10.140.530">
    <property type="match status" value="1"/>
</dbReference>